<dbReference type="EMBL" id="FOMX01000023">
    <property type="protein sequence ID" value="SFE95824.1"/>
    <property type="molecule type" value="Genomic_DNA"/>
</dbReference>
<keyword evidence="8" id="KW-1185">Reference proteome</keyword>
<dbReference type="PANTHER" id="PTHR43289:SF6">
    <property type="entry name" value="SERINE_THREONINE-PROTEIN KINASE NEKL-3"/>
    <property type="match status" value="1"/>
</dbReference>
<dbReference type="Proteomes" id="UP000199400">
    <property type="component" value="Unassembled WGS sequence"/>
</dbReference>
<feature type="binding site" evidence="5">
    <location>
        <position position="76"/>
    </location>
    <ligand>
        <name>ATP</name>
        <dbReference type="ChEBI" id="CHEBI:30616"/>
    </ligand>
</feature>
<evidence type="ECO:0000256" key="3">
    <source>
        <dbReference type="ARBA" id="ARBA00022777"/>
    </source>
</evidence>
<dbReference type="PROSITE" id="PS00108">
    <property type="entry name" value="PROTEIN_KINASE_ST"/>
    <property type="match status" value="1"/>
</dbReference>
<evidence type="ECO:0000313" key="7">
    <source>
        <dbReference type="EMBL" id="SFE95824.1"/>
    </source>
</evidence>
<protein>
    <submittedName>
        <fullName evidence="7">Serine/threonine protein kinase</fullName>
    </submittedName>
</protein>
<keyword evidence="1" id="KW-0808">Transferase</keyword>
<dbReference type="Gene3D" id="3.30.200.20">
    <property type="entry name" value="Phosphorylase Kinase, domain 1"/>
    <property type="match status" value="1"/>
</dbReference>
<evidence type="ECO:0000256" key="2">
    <source>
        <dbReference type="ARBA" id="ARBA00022741"/>
    </source>
</evidence>
<dbReference type="Pfam" id="PF00069">
    <property type="entry name" value="Pkinase"/>
    <property type="match status" value="1"/>
</dbReference>
<keyword evidence="4 5" id="KW-0067">ATP-binding</keyword>
<dbReference type="AlphaFoldDB" id="A0A1I2ERR6"/>
<dbReference type="Gene3D" id="1.10.510.10">
    <property type="entry name" value="Transferase(Phosphotransferase) domain 1"/>
    <property type="match status" value="1"/>
</dbReference>
<feature type="domain" description="Protein kinase" evidence="6">
    <location>
        <begin position="47"/>
        <end position="320"/>
    </location>
</feature>
<dbReference type="PROSITE" id="PS50011">
    <property type="entry name" value="PROTEIN_KINASE_DOM"/>
    <property type="match status" value="1"/>
</dbReference>
<dbReference type="PROSITE" id="PS00107">
    <property type="entry name" value="PROTEIN_KINASE_ATP"/>
    <property type="match status" value="1"/>
</dbReference>
<organism evidence="7 8">
    <name type="scientific">Nannocystis exedens</name>
    <dbReference type="NCBI Taxonomy" id="54"/>
    <lineage>
        <taxon>Bacteria</taxon>
        <taxon>Pseudomonadati</taxon>
        <taxon>Myxococcota</taxon>
        <taxon>Polyangia</taxon>
        <taxon>Nannocystales</taxon>
        <taxon>Nannocystaceae</taxon>
        <taxon>Nannocystis</taxon>
    </lineage>
</organism>
<dbReference type="InterPro" id="IPR008271">
    <property type="entry name" value="Ser/Thr_kinase_AS"/>
</dbReference>
<keyword evidence="2 5" id="KW-0547">Nucleotide-binding</keyword>
<dbReference type="InterPro" id="IPR017441">
    <property type="entry name" value="Protein_kinase_ATP_BS"/>
</dbReference>
<accession>A0A1I2ERR6</accession>
<evidence type="ECO:0000256" key="4">
    <source>
        <dbReference type="ARBA" id="ARBA00022840"/>
    </source>
</evidence>
<dbReference type="SUPFAM" id="SSF56112">
    <property type="entry name" value="Protein kinase-like (PK-like)"/>
    <property type="match status" value="1"/>
</dbReference>
<reference evidence="8" key="1">
    <citation type="submission" date="2016-10" db="EMBL/GenBank/DDBJ databases">
        <authorList>
            <person name="Varghese N."/>
            <person name="Submissions S."/>
        </authorList>
    </citation>
    <scope>NUCLEOTIDE SEQUENCE [LARGE SCALE GENOMIC DNA]</scope>
    <source>
        <strain evidence="8">ATCC 25963</strain>
    </source>
</reference>
<dbReference type="PANTHER" id="PTHR43289">
    <property type="entry name" value="MITOGEN-ACTIVATED PROTEIN KINASE KINASE KINASE 20-RELATED"/>
    <property type="match status" value="1"/>
</dbReference>
<dbReference type="GO" id="GO:0005524">
    <property type="term" value="F:ATP binding"/>
    <property type="evidence" value="ECO:0007669"/>
    <property type="project" value="UniProtKB-UniRule"/>
</dbReference>
<evidence type="ECO:0000256" key="1">
    <source>
        <dbReference type="ARBA" id="ARBA00022679"/>
    </source>
</evidence>
<dbReference type="InterPro" id="IPR000719">
    <property type="entry name" value="Prot_kinase_dom"/>
</dbReference>
<dbReference type="Gene3D" id="1.25.40.10">
    <property type="entry name" value="Tetratricopeptide repeat domain"/>
    <property type="match status" value="1"/>
</dbReference>
<keyword evidence="7" id="KW-0723">Serine/threonine-protein kinase</keyword>
<proteinExistence type="predicted"/>
<evidence type="ECO:0000313" key="8">
    <source>
        <dbReference type="Proteomes" id="UP000199400"/>
    </source>
</evidence>
<dbReference type="InterPro" id="IPR011009">
    <property type="entry name" value="Kinase-like_dom_sf"/>
</dbReference>
<name>A0A1I2ERR6_9BACT</name>
<gene>
    <name evidence="7" type="ORF">SAMN02745121_06261</name>
</gene>
<evidence type="ECO:0000259" key="6">
    <source>
        <dbReference type="PROSITE" id="PS50011"/>
    </source>
</evidence>
<dbReference type="Pfam" id="PF13424">
    <property type="entry name" value="TPR_12"/>
    <property type="match status" value="1"/>
</dbReference>
<sequence>MGVETGPNHHGVDARVGERPLEFQRLFAEVRGRLLGEPAPALRLGRYVVGERIGAGGMGVVYAGLDPELGRKVAIKLVRPDRVGVGSSGRERLLREAQAMARISSPHAVTVYEAGTWGEQVFVVMEFVAGTTLTQWLGEAPRGFGEVVEVFLQAGRGLRAAHQAGLIHRDFKPDNVLVGEDGRARVADFGLAHAAAEAVASSMSRGTLLQGHALGGISTATGALVGSLPYMSPEQHRGEPASARSDQFSFCVALWEALQGQRPFVGATAEELRARVLAGAIAPSPEGARAPASLRRILVRGLQVDPARRWPDMAALLAALERAGRRRGRSVALWAGSAALLAGAIGSWRGEHVHEDLCKDAGSEVAAVWGEGRRSAVRQAFLATGRPEAVEAWSQVAARLDAYAGEWAEAREEACRAANEAEGTGAKEQVHLELACLDRGLGELRALVVAFTEDAEGVLGNAVKAAVKLRPLSACRERPELALQVAPSDPAVAVQVQALGGRLDEIAALLKAGEVQRALPRAREAATQAELLGHDFTTAEALVLLGSLQSHAGEFAAAEATLFAAALTAERGNNLSALVRARTELVVAIGYGQSRTDEALRWGALALNALGRDTGDPIEVRLRTALGLVHARRGDREAASRELERALALAEATLGPDHLGVATVVGHLAALRAEAGALGPARSLLVRALEIRRRTLGASHPDTAQTQARLDALAAAP</sequence>
<dbReference type="GO" id="GO:0004674">
    <property type="term" value="F:protein serine/threonine kinase activity"/>
    <property type="evidence" value="ECO:0007669"/>
    <property type="project" value="UniProtKB-KW"/>
</dbReference>
<dbReference type="InterPro" id="IPR011990">
    <property type="entry name" value="TPR-like_helical_dom_sf"/>
</dbReference>
<dbReference type="CDD" id="cd14014">
    <property type="entry name" value="STKc_PknB_like"/>
    <property type="match status" value="1"/>
</dbReference>
<keyword evidence="3 7" id="KW-0418">Kinase</keyword>
<dbReference type="STRING" id="54.SAMN02745121_06261"/>
<evidence type="ECO:0000256" key="5">
    <source>
        <dbReference type="PROSITE-ProRule" id="PRU10141"/>
    </source>
</evidence>
<dbReference type="SUPFAM" id="SSF48452">
    <property type="entry name" value="TPR-like"/>
    <property type="match status" value="1"/>
</dbReference>